<dbReference type="SUPFAM" id="SSF47459">
    <property type="entry name" value="HLH, helix-loop-helix DNA-binding domain"/>
    <property type="match status" value="1"/>
</dbReference>
<keyword evidence="9" id="KW-0804">Transcription</keyword>
<evidence type="ECO:0000259" key="13">
    <source>
        <dbReference type="PROSITE" id="PS50888"/>
    </source>
</evidence>
<accession>A0ABK9NGW6</accession>
<sequence>MDMDQSLDMDLMSNGMVDSLELFKEEDALTIIKEMISPDMLKNFLDDMDKVQLSDDLLGSIDCSLAGQSIKPENLTLEQLVKQESATTLYSSSMPSAAYKPLISSDPMMASNFSPLPPVASPIHSTTLSSNLMNHKLTTTHSELNKHQSQYSPRPSKQMDASSSSNIMLQCNSPKSTPIQINQLDMTTPALPSILYGTSTSTAVPTNIGGNSFILQTASNTLTTNQTLEKDSQITVNTSIINNGSLTPASTTTATTTPNQSECTKNLKPMPQVLTVQGIGPVMNTNTMLTSINGKNEKQASQTQHTVVQAPATISCNSSSITPLSISSQQHPGNASAQSQVIIQANPAVMYATANGTAILTSHIPVVLEPVHTSTQPVSPATSSTASTNSENKLLVNRAPPKVKEVKRSAHNAIERRYRTSINDKITELKNLVVGEAAKLNKSAVLRKSVEKIRDLQRQNYELKLEVQRLQGELMSRDGCKVQDLLQPAVIRKKRKTTPAEELLMYGKQPLMTPPRSDASDHSLSPPHSDISLPPSPYDGCNSNSSNSSNQSIASVKDEMEILPKTMQGMATHSRLGLCIFMFAILAVNPFKDFLRSPNIEGIFEYDENDLIGQRRSILSIEEKSASSMFWGTSTSSLILWTINLMVMLICMIKLLVYGDPLLGSETKASEAYWRHKKLAELHFATGNFKKAYAEYLRCLQIFGINLPATRLESFSLTSWQFIRLFFHRIWIGRILSRKAGGLFCTDDQRKEALASARELALIFNRLNQLHLTSNINDSHGLVMALYAINMTEVASNLLTPDELADIYITSALRVKRSYPKYLKFFGRYFISRAKSENAKIQDHAKNTHCLFTAYAYRYFITHDFDFVETAKESKDSSSMFAQLKNPADPMSYVIKNYREHLLLRAIECLLGAGNIKSSSKRSEIKNVTNNTNESGASAVSGTIVSNVLKYTSLLRDTLSTENNDVIVVWWCSVLELAVHWFMGEDAAIEKHLDNVKMLPKLLADQGDHLPKALYAIIKAKMILMRNNGRVLESCQKQAIMNICDESSAYLQECLTVNKIIKNRGIKLLFQLLTCDWILETRTEVWESEYMSLDDDGYYQVPGKVLEKFQADLNSLRNIVEYIPSCQSRIYLYEAVCRLMAGASPGPTQQLLDRSLRYRHVRSSLICGSKDRNHNFEYGERERAAAMYVACKYLPSALLCSPGERAGMLAEAAKTLEKVGDKRKLKECYQLMKSFSSGSAVTN</sequence>
<keyword evidence="6" id="KW-0805">Transcription regulation</keyword>
<dbReference type="EnsemblMetazoa" id="GMOY014342.R1507">
    <property type="protein sequence ID" value="GMOY014342.P1507"/>
    <property type="gene ID" value="GMOY014342"/>
</dbReference>
<comment type="subcellular location">
    <subcellularLocation>
        <location evidence="2">Endoplasmic reticulum membrane</location>
        <topology evidence="2">Multi-pass membrane protein</topology>
    </subcellularLocation>
    <subcellularLocation>
        <location evidence="1">Nucleus</location>
    </subcellularLocation>
</comment>
<feature type="compositionally biased region" description="Low complexity" evidence="12">
    <location>
        <begin position="542"/>
        <end position="552"/>
    </location>
</feature>
<keyword evidence="8" id="KW-0472">Membrane</keyword>
<dbReference type="CDD" id="cd11394">
    <property type="entry name" value="bHLHzip_SREBP"/>
    <property type="match status" value="1"/>
</dbReference>
<feature type="region of interest" description="Disordered" evidence="12">
    <location>
        <begin position="502"/>
        <end position="553"/>
    </location>
</feature>
<dbReference type="Proteomes" id="UP000092444">
    <property type="component" value="Unassembled WGS sequence"/>
</dbReference>
<keyword evidence="11" id="KW-0175">Coiled coil</keyword>
<keyword evidence="3" id="KW-0812">Transmembrane</keyword>
<feature type="region of interest" description="Disordered" evidence="12">
    <location>
        <begin position="142"/>
        <end position="161"/>
    </location>
</feature>
<keyword evidence="10" id="KW-0539">Nucleus</keyword>
<dbReference type="InterPro" id="IPR011598">
    <property type="entry name" value="bHLH_dom"/>
</dbReference>
<evidence type="ECO:0000256" key="1">
    <source>
        <dbReference type="ARBA" id="ARBA00004123"/>
    </source>
</evidence>
<protein>
    <recommendedName>
        <fullName evidence="13">BHLH domain-containing protein</fullName>
    </recommendedName>
</protein>
<keyword evidence="4" id="KW-0256">Endoplasmic reticulum</keyword>
<organism evidence="14 15">
    <name type="scientific">Glossina morsitans morsitans</name>
    <name type="common">Savannah tsetse fly</name>
    <dbReference type="NCBI Taxonomy" id="37546"/>
    <lineage>
        <taxon>Eukaryota</taxon>
        <taxon>Metazoa</taxon>
        <taxon>Ecdysozoa</taxon>
        <taxon>Arthropoda</taxon>
        <taxon>Hexapoda</taxon>
        <taxon>Insecta</taxon>
        <taxon>Pterygota</taxon>
        <taxon>Neoptera</taxon>
        <taxon>Endopterygota</taxon>
        <taxon>Diptera</taxon>
        <taxon>Brachycera</taxon>
        <taxon>Muscomorpha</taxon>
        <taxon>Hippoboscoidea</taxon>
        <taxon>Glossinidae</taxon>
        <taxon>Glossina</taxon>
    </lineage>
</organism>
<keyword evidence="7" id="KW-0238">DNA-binding</keyword>
<keyword evidence="15" id="KW-1185">Reference proteome</keyword>
<dbReference type="EMBL" id="CCAG010002320">
    <property type="status" value="NOT_ANNOTATED_CDS"/>
    <property type="molecule type" value="Genomic_DNA"/>
</dbReference>
<dbReference type="InterPro" id="IPR036638">
    <property type="entry name" value="HLH_DNA-bd_sf"/>
</dbReference>
<evidence type="ECO:0000256" key="10">
    <source>
        <dbReference type="ARBA" id="ARBA00023242"/>
    </source>
</evidence>
<evidence type="ECO:0000313" key="14">
    <source>
        <dbReference type="EnsemblMetazoa" id="GMOY014342.P1507"/>
    </source>
</evidence>
<feature type="coiled-coil region" evidence="11">
    <location>
        <begin position="446"/>
        <end position="473"/>
    </location>
</feature>
<evidence type="ECO:0000256" key="3">
    <source>
        <dbReference type="ARBA" id="ARBA00022692"/>
    </source>
</evidence>
<dbReference type="Gene3D" id="4.10.280.10">
    <property type="entry name" value="Helix-loop-helix DNA-binding domain"/>
    <property type="match status" value="1"/>
</dbReference>
<evidence type="ECO:0000256" key="12">
    <source>
        <dbReference type="SAM" id="MobiDB-lite"/>
    </source>
</evidence>
<evidence type="ECO:0000313" key="15">
    <source>
        <dbReference type="Proteomes" id="UP000092444"/>
    </source>
</evidence>
<evidence type="ECO:0000256" key="8">
    <source>
        <dbReference type="ARBA" id="ARBA00023136"/>
    </source>
</evidence>
<name>A0ABK9NGW6_GLOMM</name>
<dbReference type="PROSITE" id="PS50888">
    <property type="entry name" value="BHLH"/>
    <property type="match status" value="1"/>
</dbReference>
<evidence type="ECO:0000256" key="7">
    <source>
        <dbReference type="ARBA" id="ARBA00023125"/>
    </source>
</evidence>
<proteinExistence type="predicted"/>
<evidence type="ECO:0000256" key="11">
    <source>
        <dbReference type="SAM" id="Coils"/>
    </source>
</evidence>
<dbReference type="PANTHER" id="PTHR46062">
    <property type="entry name" value="STEROL REGULATORY ELEMENT-BINDING PROTEIN"/>
    <property type="match status" value="1"/>
</dbReference>
<keyword evidence="5" id="KW-1133">Transmembrane helix</keyword>
<feature type="domain" description="BHLH" evidence="13">
    <location>
        <begin position="406"/>
        <end position="456"/>
    </location>
</feature>
<evidence type="ECO:0000256" key="6">
    <source>
        <dbReference type="ARBA" id="ARBA00023015"/>
    </source>
</evidence>
<dbReference type="PANTHER" id="PTHR46062:SF1">
    <property type="entry name" value="LP12374P"/>
    <property type="match status" value="1"/>
</dbReference>
<evidence type="ECO:0000256" key="5">
    <source>
        <dbReference type="ARBA" id="ARBA00022989"/>
    </source>
</evidence>
<dbReference type="SMART" id="SM00353">
    <property type="entry name" value="HLH"/>
    <property type="match status" value="1"/>
</dbReference>
<reference evidence="14" key="1">
    <citation type="submission" date="2025-05" db="UniProtKB">
        <authorList>
            <consortium name="EnsemblMetazoa"/>
        </authorList>
    </citation>
    <scope>IDENTIFICATION</scope>
    <source>
        <strain evidence="14">Yale</strain>
    </source>
</reference>
<evidence type="ECO:0000256" key="4">
    <source>
        <dbReference type="ARBA" id="ARBA00022824"/>
    </source>
</evidence>
<evidence type="ECO:0000256" key="2">
    <source>
        <dbReference type="ARBA" id="ARBA00004477"/>
    </source>
</evidence>
<evidence type="ECO:0000256" key="9">
    <source>
        <dbReference type="ARBA" id="ARBA00023163"/>
    </source>
</evidence>
<dbReference type="Pfam" id="PF00010">
    <property type="entry name" value="HLH"/>
    <property type="match status" value="1"/>
</dbReference>